<dbReference type="EMBL" id="RCML01001355">
    <property type="protein sequence ID" value="KAG2963260.1"/>
    <property type="molecule type" value="Genomic_DNA"/>
</dbReference>
<comment type="caution">
    <text evidence="1">The sequence shown here is derived from an EMBL/GenBank/DDBJ whole genome shotgun (WGS) entry which is preliminary data.</text>
</comment>
<evidence type="ECO:0000313" key="2">
    <source>
        <dbReference type="Proteomes" id="UP000697107"/>
    </source>
</evidence>
<evidence type="ECO:0000313" key="1">
    <source>
        <dbReference type="EMBL" id="KAG2963260.1"/>
    </source>
</evidence>
<sequence>MVMSRSYVMEITTEVVRLLSETAPSVLSFPRAQQDRKAGRLALRHGMDTQEIVSGDDLLLSVEVRPGSWSDRKCWLYSVIGRTLYNVIPPVRVGVYRTSKRSLIFSILALKCPSRVLSVCGKGGLECCRAFSIKKLRVVRPNLCEG</sequence>
<protein>
    <submittedName>
        <fullName evidence="1">Uncharacterized protein</fullName>
    </submittedName>
</protein>
<dbReference type="AlphaFoldDB" id="A0A8T1F856"/>
<gene>
    <name evidence="1" type="ORF">PC118_g20990</name>
</gene>
<proteinExistence type="predicted"/>
<name>A0A8T1F856_9STRA</name>
<dbReference type="Proteomes" id="UP000697107">
    <property type="component" value="Unassembled WGS sequence"/>
</dbReference>
<organism evidence="1 2">
    <name type="scientific">Phytophthora cactorum</name>
    <dbReference type="NCBI Taxonomy" id="29920"/>
    <lineage>
        <taxon>Eukaryota</taxon>
        <taxon>Sar</taxon>
        <taxon>Stramenopiles</taxon>
        <taxon>Oomycota</taxon>
        <taxon>Peronosporomycetes</taxon>
        <taxon>Peronosporales</taxon>
        <taxon>Peronosporaceae</taxon>
        <taxon>Phytophthora</taxon>
    </lineage>
</organism>
<dbReference type="VEuPathDB" id="FungiDB:PC110_g17103"/>
<reference evidence="1" key="1">
    <citation type="submission" date="2018-10" db="EMBL/GenBank/DDBJ databases">
        <title>Effector identification in a new, highly contiguous assembly of the strawberry crown rot pathogen Phytophthora cactorum.</title>
        <authorList>
            <person name="Armitage A.D."/>
            <person name="Nellist C.F."/>
            <person name="Bates H."/>
            <person name="Vickerstaff R.J."/>
            <person name="Harrison R.J."/>
        </authorList>
    </citation>
    <scope>NUCLEOTIDE SEQUENCE</scope>
    <source>
        <strain evidence="1">P415</strain>
    </source>
</reference>
<accession>A0A8T1F856</accession>